<keyword evidence="3" id="KW-1185">Reference proteome</keyword>
<accession>A0A316VLK3</accession>
<organism evidence="2 3">
    <name type="scientific">Meira miltonrushii</name>
    <dbReference type="NCBI Taxonomy" id="1280837"/>
    <lineage>
        <taxon>Eukaryota</taxon>
        <taxon>Fungi</taxon>
        <taxon>Dikarya</taxon>
        <taxon>Basidiomycota</taxon>
        <taxon>Ustilaginomycotina</taxon>
        <taxon>Exobasidiomycetes</taxon>
        <taxon>Exobasidiales</taxon>
        <taxon>Brachybasidiaceae</taxon>
        <taxon>Meira</taxon>
    </lineage>
</organism>
<evidence type="ECO:0000313" key="2">
    <source>
        <dbReference type="EMBL" id="PWN36425.1"/>
    </source>
</evidence>
<evidence type="ECO:0000256" key="1">
    <source>
        <dbReference type="SAM" id="MobiDB-lite"/>
    </source>
</evidence>
<evidence type="ECO:0000313" key="3">
    <source>
        <dbReference type="Proteomes" id="UP000245771"/>
    </source>
</evidence>
<dbReference type="STRING" id="1280837.A0A316VLK3"/>
<name>A0A316VLK3_9BASI</name>
<dbReference type="RefSeq" id="XP_025356727.1">
    <property type="nucleotide sequence ID" value="XM_025501786.1"/>
</dbReference>
<gene>
    <name evidence="2" type="ORF">FA14DRAFT_190312</name>
</gene>
<dbReference type="EMBL" id="KZ819603">
    <property type="protein sequence ID" value="PWN36425.1"/>
    <property type="molecule type" value="Genomic_DNA"/>
</dbReference>
<dbReference type="GeneID" id="37023567"/>
<dbReference type="AlphaFoldDB" id="A0A316VLK3"/>
<feature type="compositionally biased region" description="Basic and acidic residues" evidence="1">
    <location>
        <begin position="335"/>
        <end position="350"/>
    </location>
</feature>
<feature type="region of interest" description="Disordered" evidence="1">
    <location>
        <begin position="291"/>
        <end position="350"/>
    </location>
</feature>
<dbReference type="InParanoid" id="A0A316VLK3"/>
<proteinExistence type="predicted"/>
<sequence length="350" mass="39502">MSEDDETMVLATIMQQRMDMLDSNPEMVEVTSKNYDVAARAAEVLRRHYIMDTAHSPAKPATPRPSAPIIASTPLVPGAFPGSSSHLQDDRKRQRCLANMMRKRMDLFDSNPKMVEVTSRNYDTAARATEVLRAYHNCVPHTFLENDFDMDTRTITYLDGSQLQDDPERQKKQNVTSGMLDLTKFSNADWTRLIGFVDAKIVAHANNLREEREIGKGEAYLSALKSLNQSDIVIEFLEENEILDHSELHEWSKKLMKKRIFVLLKNALEELQKRYPDLDVSAVTIEYVAEEEDDTSPATPLRQDSTIDDSGIAEVAQSVPSKMMNGSTPANHSSHLKEVTFADSLERGPQ</sequence>
<feature type="compositionally biased region" description="Polar residues" evidence="1">
    <location>
        <begin position="318"/>
        <end position="333"/>
    </location>
</feature>
<protein>
    <submittedName>
        <fullName evidence="2">Uncharacterized protein</fullName>
    </submittedName>
</protein>
<feature type="non-terminal residue" evidence="2">
    <location>
        <position position="350"/>
    </location>
</feature>
<reference evidence="2 3" key="1">
    <citation type="journal article" date="2018" name="Mol. Biol. Evol.">
        <title>Broad Genomic Sampling Reveals a Smut Pathogenic Ancestry of the Fungal Clade Ustilaginomycotina.</title>
        <authorList>
            <person name="Kijpornyongpan T."/>
            <person name="Mondo S.J."/>
            <person name="Barry K."/>
            <person name="Sandor L."/>
            <person name="Lee J."/>
            <person name="Lipzen A."/>
            <person name="Pangilinan J."/>
            <person name="LaButti K."/>
            <person name="Hainaut M."/>
            <person name="Henrissat B."/>
            <person name="Grigoriev I.V."/>
            <person name="Spatafora J.W."/>
            <person name="Aime M.C."/>
        </authorList>
    </citation>
    <scope>NUCLEOTIDE SEQUENCE [LARGE SCALE GENOMIC DNA]</scope>
    <source>
        <strain evidence="2 3">MCA 3882</strain>
    </source>
</reference>
<dbReference type="Proteomes" id="UP000245771">
    <property type="component" value="Unassembled WGS sequence"/>
</dbReference>